<dbReference type="AlphaFoldDB" id="A0A2G5TPB7"/>
<evidence type="ECO:0000313" key="2">
    <source>
        <dbReference type="EMBL" id="PIC28826.1"/>
    </source>
</evidence>
<sequence length="284" mass="31837">MPLHNLIFFGSISWVCSFLEKWIVMMIWKLMIMGWSAMKWTAKEVLIVMEFGVRFWNEEFAGSQLILHQILLASLPQLCLSLVLAEESYEATVGNSTEPIPMTMESFSAIVNNASPRALVVTPLLAILTLLRHALQKRTEENTLNRYISKGAYGGTIICGCFLFLAYMNGYTEAYQNLLSVCFFCAQLKASTHFGVFAVVLDCVSVFLAPAIVITFDLLIHKNESLSIPISLPFPLCPAMVYNFAAIVAVGTLFLIRKGLLFEVRFVHNEQVPPAIPFFHPNRA</sequence>
<keyword evidence="1" id="KW-1133">Transmembrane helix</keyword>
<evidence type="ECO:0000256" key="1">
    <source>
        <dbReference type="SAM" id="Phobius"/>
    </source>
</evidence>
<keyword evidence="1" id="KW-0472">Membrane</keyword>
<proteinExistence type="predicted"/>
<feature type="transmembrane region" description="Helical" evidence="1">
    <location>
        <begin position="232"/>
        <end position="256"/>
    </location>
</feature>
<name>A0A2G5TPB7_9PELO</name>
<keyword evidence="3" id="KW-1185">Reference proteome</keyword>
<accession>A0A2G5TPB7</accession>
<gene>
    <name evidence="2" type="primary">Cnig_chr_V.g20623</name>
    <name evidence="2" type="ORF">B9Z55_020623</name>
</gene>
<dbReference type="EMBL" id="PDUG01000005">
    <property type="protein sequence ID" value="PIC28826.1"/>
    <property type="molecule type" value="Genomic_DNA"/>
</dbReference>
<keyword evidence="1" id="KW-0812">Transmembrane</keyword>
<feature type="transmembrane region" description="Helical" evidence="1">
    <location>
        <begin position="147"/>
        <end position="168"/>
    </location>
</feature>
<evidence type="ECO:0000313" key="3">
    <source>
        <dbReference type="Proteomes" id="UP000230233"/>
    </source>
</evidence>
<reference evidence="3" key="1">
    <citation type="submission" date="2017-10" db="EMBL/GenBank/DDBJ databases">
        <title>Rapid genome shrinkage in a self-fertile nematode reveals novel sperm competition proteins.</title>
        <authorList>
            <person name="Yin D."/>
            <person name="Schwarz E.M."/>
            <person name="Thomas C.G."/>
            <person name="Felde R.L."/>
            <person name="Korf I.F."/>
            <person name="Cutter A.D."/>
            <person name="Schartner C.M."/>
            <person name="Ralston E.J."/>
            <person name="Meyer B.J."/>
            <person name="Haag E.S."/>
        </authorList>
    </citation>
    <scope>NUCLEOTIDE SEQUENCE [LARGE SCALE GENOMIC DNA]</scope>
    <source>
        <strain evidence="3">JU1422</strain>
    </source>
</reference>
<protein>
    <submittedName>
        <fullName evidence="2">Uncharacterized protein</fullName>
    </submittedName>
</protein>
<feature type="transmembrane region" description="Helical" evidence="1">
    <location>
        <begin position="197"/>
        <end position="220"/>
    </location>
</feature>
<dbReference type="Proteomes" id="UP000230233">
    <property type="component" value="Chromosome V"/>
</dbReference>
<comment type="caution">
    <text evidence="2">The sequence shown here is derived from an EMBL/GenBank/DDBJ whole genome shotgun (WGS) entry which is preliminary data.</text>
</comment>
<organism evidence="2 3">
    <name type="scientific">Caenorhabditis nigoni</name>
    <dbReference type="NCBI Taxonomy" id="1611254"/>
    <lineage>
        <taxon>Eukaryota</taxon>
        <taxon>Metazoa</taxon>
        <taxon>Ecdysozoa</taxon>
        <taxon>Nematoda</taxon>
        <taxon>Chromadorea</taxon>
        <taxon>Rhabditida</taxon>
        <taxon>Rhabditina</taxon>
        <taxon>Rhabditomorpha</taxon>
        <taxon>Rhabditoidea</taxon>
        <taxon>Rhabditidae</taxon>
        <taxon>Peloderinae</taxon>
        <taxon>Caenorhabditis</taxon>
    </lineage>
</organism>